<reference evidence="1 2" key="1">
    <citation type="submission" date="2024-08" db="EMBL/GenBank/DDBJ databases">
        <title>Halobellus sp. MBLA0158 whole genome sequence.</title>
        <authorList>
            <person name="Hwang C.Y."/>
            <person name="Cho E.-S."/>
            <person name="Seo M.-J."/>
        </authorList>
    </citation>
    <scope>NUCLEOTIDE SEQUENCE [LARGE SCALE GENOMIC DNA]</scope>
    <source>
        <strain evidence="1 2">MBLA0158</strain>
    </source>
</reference>
<dbReference type="RefSeq" id="WP_372391414.1">
    <property type="nucleotide sequence ID" value="NZ_JBGNYA010000001.1"/>
</dbReference>
<accession>A0ABD5MK93</accession>
<gene>
    <name evidence="1" type="ORF">OS889_15655</name>
</gene>
<organism evidence="1 2">
    <name type="scientific">Halobellus rubicundus</name>
    <dbReference type="NCBI Taxonomy" id="2996466"/>
    <lineage>
        <taxon>Archaea</taxon>
        <taxon>Methanobacteriati</taxon>
        <taxon>Methanobacteriota</taxon>
        <taxon>Stenosarchaea group</taxon>
        <taxon>Halobacteria</taxon>
        <taxon>Halobacteriales</taxon>
        <taxon>Haloferacaceae</taxon>
        <taxon>Halobellus</taxon>
    </lineage>
</organism>
<dbReference type="SUPFAM" id="SSF88723">
    <property type="entry name" value="PIN domain-like"/>
    <property type="match status" value="1"/>
</dbReference>
<name>A0ABD5MK93_9EURY</name>
<protein>
    <submittedName>
        <fullName evidence="1">Type II toxin-antitoxin system VapC family toxin</fullName>
    </submittedName>
</protein>
<proteinExistence type="predicted"/>
<keyword evidence="2" id="KW-1185">Reference proteome</keyword>
<dbReference type="Proteomes" id="UP001570511">
    <property type="component" value="Unassembled WGS sequence"/>
</dbReference>
<sequence length="168" mass="18912">MLSPGSGPYLFDVGPIALAHAGTPVSETALEYIRPAIQGEVTAIVPYPAVVGAHHVLRGTYYLKNRTASELMQNFIESTNIYWYNEFSYDILNNSFEYSTIYNIEGWDGYFAQVAEESGASAIVTVDERFENLDHIRAELILSEKEKEVLNEFLEDIEEADDLGSRFE</sequence>
<dbReference type="AlphaFoldDB" id="A0ABD5MK93"/>
<dbReference type="EMBL" id="JBGNYA010000001">
    <property type="protein sequence ID" value="MFA1612431.1"/>
    <property type="molecule type" value="Genomic_DNA"/>
</dbReference>
<dbReference type="InterPro" id="IPR029060">
    <property type="entry name" value="PIN-like_dom_sf"/>
</dbReference>
<evidence type="ECO:0000313" key="1">
    <source>
        <dbReference type="EMBL" id="MFA1612431.1"/>
    </source>
</evidence>
<evidence type="ECO:0000313" key="2">
    <source>
        <dbReference type="Proteomes" id="UP001570511"/>
    </source>
</evidence>
<comment type="caution">
    <text evidence="1">The sequence shown here is derived from an EMBL/GenBank/DDBJ whole genome shotgun (WGS) entry which is preliminary data.</text>
</comment>